<organism evidence="3 4">
    <name type="scientific">Gigaspora margarita</name>
    <dbReference type="NCBI Taxonomy" id="4874"/>
    <lineage>
        <taxon>Eukaryota</taxon>
        <taxon>Fungi</taxon>
        <taxon>Fungi incertae sedis</taxon>
        <taxon>Mucoromycota</taxon>
        <taxon>Glomeromycotina</taxon>
        <taxon>Glomeromycetes</taxon>
        <taxon>Diversisporales</taxon>
        <taxon>Gigasporaceae</taxon>
        <taxon>Gigaspora</taxon>
    </lineage>
</organism>
<feature type="region of interest" description="Disordered" evidence="2">
    <location>
        <begin position="1"/>
        <end position="20"/>
    </location>
</feature>
<proteinExistence type="predicted"/>
<evidence type="ECO:0000256" key="2">
    <source>
        <dbReference type="SAM" id="MobiDB-lite"/>
    </source>
</evidence>
<feature type="compositionally biased region" description="Polar residues" evidence="2">
    <location>
        <begin position="1"/>
        <end position="16"/>
    </location>
</feature>
<evidence type="ECO:0000313" key="4">
    <source>
        <dbReference type="Proteomes" id="UP000789901"/>
    </source>
</evidence>
<keyword evidence="4" id="KW-1185">Reference proteome</keyword>
<accession>A0ABM8W1M7</accession>
<feature type="compositionally biased region" description="Acidic residues" evidence="2">
    <location>
        <begin position="55"/>
        <end position="70"/>
    </location>
</feature>
<dbReference type="EMBL" id="CAJVQB010000681">
    <property type="protein sequence ID" value="CAG8501824.1"/>
    <property type="molecule type" value="Genomic_DNA"/>
</dbReference>
<evidence type="ECO:0000313" key="3">
    <source>
        <dbReference type="EMBL" id="CAG8501824.1"/>
    </source>
</evidence>
<keyword evidence="1" id="KW-0175">Coiled coil</keyword>
<name>A0ABM8W1M7_GIGMA</name>
<sequence>MTTAARPTFDPQTGQLTKEELENIDLQEELLKAERKHFEKIQGEQLREASAAVNDDSDDDISSDEEEEEDDTVALLLELEKIKKECAEEKERIELENMESAERRLLHFYFLNTTIYITIFQMVLAETIGVARSTNVDESCQAANIYHYQEVLKLYKNKVPLQGHSGFSDVALDALKIAHELSLMQI</sequence>
<gene>
    <name evidence="3" type="ORF">GMARGA_LOCUS2240</name>
</gene>
<comment type="caution">
    <text evidence="3">The sequence shown here is derived from an EMBL/GenBank/DDBJ whole genome shotgun (WGS) entry which is preliminary data.</text>
</comment>
<reference evidence="3 4" key="1">
    <citation type="submission" date="2021-06" db="EMBL/GenBank/DDBJ databases">
        <authorList>
            <person name="Kallberg Y."/>
            <person name="Tangrot J."/>
            <person name="Rosling A."/>
        </authorList>
    </citation>
    <scope>NUCLEOTIDE SEQUENCE [LARGE SCALE GENOMIC DNA]</scope>
    <source>
        <strain evidence="3 4">120-4 pot B 10/14</strain>
    </source>
</reference>
<dbReference type="Proteomes" id="UP000789901">
    <property type="component" value="Unassembled WGS sequence"/>
</dbReference>
<protein>
    <submittedName>
        <fullName evidence="3">20380_t:CDS:1</fullName>
    </submittedName>
</protein>
<evidence type="ECO:0000256" key="1">
    <source>
        <dbReference type="SAM" id="Coils"/>
    </source>
</evidence>
<feature type="coiled-coil region" evidence="1">
    <location>
        <begin position="72"/>
        <end position="104"/>
    </location>
</feature>
<feature type="region of interest" description="Disordered" evidence="2">
    <location>
        <begin position="44"/>
        <end position="70"/>
    </location>
</feature>